<evidence type="ECO:0000313" key="2">
    <source>
        <dbReference type="EMBL" id="KAK0650469.1"/>
    </source>
</evidence>
<dbReference type="AlphaFoldDB" id="A0AA39YDQ3"/>
<name>A0AA39YDQ3_9PEZI</name>
<dbReference type="Proteomes" id="UP001175001">
    <property type="component" value="Unassembled WGS sequence"/>
</dbReference>
<dbReference type="EMBL" id="JAUJDW010000035">
    <property type="protein sequence ID" value="KAK0650469.1"/>
    <property type="molecule type" value="Genomic_DNA"/>
</dbReference>
<reference evidence="2" key="1">
    <citation type="submission" date="2023-06" db="EMBL/GenBank/DDBJ databases">
        <title>Multi-omics analyses reveal the molecular pathogenesis toolkit of Lasiodiplodia hormozganensis, a cross-kingdom pathogen.</title>
        <authorList>
            <person name="Felix C."/>
            <person name="Meneses R."/>
            <person name="Goncalves M.F.M."/>
            <person name="Tilleman L."/>
            <person name="Duarte A.S."/>
            <person name="Jorrin-Novo J.V."/>
            <person name="Van De Peer Y."/>
            <person name="Deforce D."/>
            <person name="Van Nieuwerburgh F."/>
            <person name="Esteves A.C."/>
            <person name="Alves A."/>
        </authorList>
    </citation>
    <scope>NUCLEOTIDE SEQUENCE</scope>
    <source>
        <strain evidence="2">CBS 339.90</strain>
    </source>
</reference>
<accession>A0AA39YDQ3</accession>
<dbReference type="InterPro" id="IPR038883">
    <property type="entry name" value="AN11006-like"/>
</dbReference>
<dbReference type="PANTHER" id="PTHR42085:SF2">
    <property type="entry name" value="F-BOX DOMAIN-CONTAINING PROTEIN"/>
    <property type="match status" value="1"/>
</dbReference>
<protein>
    <submittedName>
        <fullName evidence="2">Uncharacterized protein</fullName>
    </submittedName>
</protein>
<evidence type="ECO:0000313" key="3">
    <source>
        <dbReference type="Proteomes" id="UP001175001"/>
    </source>
</evidence>
<evidence type="ECO:0000256" key="1">
    <source>
        <dbReference type="SAM" id="MobiDB-lite"/>
    </source>
</evidence>
<feature type="region of interest" description="Disordered" evidence="1">
    <location>
        <begin position="296"/>
        <end position="315"/>
    </location>
</feature>
<gene>
    <name evidence="2" type="ORF">DIS24_g6727</name>
</gene>
<keyword evidence="3" id="KW-1185">Reference proteome</keyword>
<feature type="region of interest" description="Disordered" evidence="1">
    <location>
        <begin position="1"/>
        <end position="68"/>
    </location>
</feature>
<proteinExistence type="predicted"/>
<organism evidence="2 3">
    <name type="scientific">Lasiodiplodia hormozganensis</name>
    <dbReference type="NCBI Taxonomy" id="869390"/>
    <lineage>
        <taxon>Eukaryota</taxon>
        <taxon>Fungi</taxon>
        <taxon>Dikarya</taxon>
        <taxon>Ascomycota</taxon>
        <taxon>Pezizomycotina</taxon>
        <taxon>Dothideomycetes</taxon>
        <taxon>Dothideomycetes incertae sedis</taxon>
        <taxon>Botryosphaeriales</taxon>
        <taxon>Botryosphaeriaceae</taxon>
        <taxon>Lasiodiplodia</taxon>
    </lineage>
</organism>
<sequence length="315" mass="36077">MNHEDIKPQLSAAQEPPQRKRKRTRRCHPSNRRVLPSRKCKATGPNLSVTPSPSQHQTQLSPDRKTSRDIFPWEELPGELKNDIYTYVLTVPEPIHLFEFNTISHVMKRDRTFLPFTSLGVNLLLANKATYLEGTPILYGQNDFRFRGPQDLNNFLVNIRSGSLQWLKRVQLRVGNGSLLGLNFVPVGMYNLLGEAQRLEKFVLVEDSYSWVNGKKLAQYLCSSLDAHTWLTKLVSERGLSTLDRIFTRATWSCQVDVVSAQRRKVENMRHLPEVNHAKFRKELKALVAIDSSNFTNDKPEEHLQLSDTDSEGSP</sequence>
<dbReference type="PANTHER" id="PTHR42085">
    <property type="entry name" value="F-BOX DOMAIN-CONTAINING PROTEIN"/>
    <property type="match status" value="1"/>
</dbReference>
<feature type="compositionally biased region" description="Polar residues" evidence="1">
    <location>
        <begin position="45"/>
        <end position="61"/>
    </location>
</feature>
<feature type="compositionally biased region" description="Basic residues" evidence="1">
    <location>
        <begin position="19"/>
        <end position="41"/>
    </location>
</feature>
<comment type="caution">
    <text evidence="2">The sequence shown here is derived from an EMBL/GenBank/DDBJ whole genome shotgun (WGS) entry which is preliminary data.</text>
</comment>
<feature type="compositionally biased region" description="Polar residues" evidence="1">
    <location>
        <begin position="306"/>
        <end position="315"/>
    </location>
</feature>